<name>A0A3S1IYZ5_9CYAN</name>
<comment type="pathway">
    <text evidence="1">Cell wall biogenesis; cell wall polysaccharide biosynthesis.</text>
</comment>
<comment type="caution">
    <text evidence="6">The sequence shown here is derived from an EMBL/GenBank/DDBJ whole genome shotgun (WGS) entry which is preliminary data.</text>
</comment>
<dbReference type="Gene3D" id="3.90.550.10">
    <property type="entry name" value="Spore Coat Polysaccharide Biosynthesis Protein SpsA, Chain A"/>
    <property type="match status" value="1"/>
</dbReference>
<sequence length="309" mass="35332">MKQIKVLVYITAYEDNQAVKTCVRAIQNQSFPIDKIFIIDNSRIEPVSLSNSKNIIIERHPENIGIGAGLNIALNLAQAQGYDFLWAFDQDSVPAPDCLEILLEAHQRLSGQYEIGIIAPTAIDVKTNTVVEGAVFAKYRFIGCQHINQIDFYKCDAPITSGSLISIEKAKTISPPRAELFIDGIDLDYGLRLRYKGYSNLIITKATMQHNFGNPLAVKFLYKKYYIHKYSVLRHYYICRNHTYLDIKYAQGWYRLLSLKYRIKYTICTVVKIVLFDTEQRQLKVCACLVGTYQGLIKQLDKTLIDPIK</sequence>
<organism evidence="6 7">
    <name type="scientific">Dulcicalothrix desertica PCC 7102</name>
    <dbReference type="NCBI Taxonomy" id="232991"/>
    <lineage>
        <taxon>Bacteria</taxon>
        <taxon>Bacillati</taxon>
        <taxon>Cyanobacteriota</taxon>
        <taxon>Cyanophyceae</taxon>
        <taxon>Nostocales</taxon>
        <taxon>Calotrichaceae</taxon>
        <taxon>Dulcicalothrix</taxon>
    </lineage>
</organism>
<feature type="domain" description="Glycosyltransferase 2-like" evidence="5">
    <location>
        <begin position="8"/>
        <end position="138"/>
    </location>
</feature>
<dbReference type="RefSeq" id="WP_127082669.1">
    <property type="nucleotide sequence ID" value="NZ_RSCL01000010.1"/>
</dbReference>
<evidence type="ECO:0000256" key="3">
    <source>
        <dbReference type="ARBA" id="ARBA00022676"/>
    </source>
</evidence>
<dbReference type="AlphaFoldDB" id="A0A3S1IYZ5"/>
<dbReference type="CDD" id="cd02526">
    <property type="entry name" value="GT2_RfbF_like"/>
    <property type="match status" value="1"/>
</dbReference>
<dbReference type="PANTHER" id="PTHR43179">
    <property type="entry name" value="RHAMNOSYLTRANSFERASE WBBL"/>
    <property type="match status" value="1"/>
</dbReference>
<evidence type="ECO:0000256" key="2">
    <source>
        <dbReference type="ARBA" id="ARBA00006739"/>
    </source>
</evidence>
<keyword evidence="4" id="KW-0808">Transferase</keyword>
<gene>
    <name evidence="6" type="ORF">DSM106972_042630</name>
</gene>
<comment type="similarity">
    <text evidence="2">Belongs to the glycosyltransferase 2 family.</text>
</comment>
<reference evidence="6" key="1">
    <citation type="submission" date="2018-12" db="EMBL/GenBank/DDBJ databases">
        <authorList>
            <person name="Will S."/>
            <person name="Neumann-Schaal M."/>
            <person name="Henke P."/>
        </authorList>
    </citation>
    <scope>NUCLEOTIDE SEQUENCE</scope>
    <source>
        <strain evidence="6">PCC 7102</strain>
    </source>
</reference>
<keyword evidence="3" id="KW-0328">Glycosyltransferase</keyword>
<evidence type="ECO:0000313" key="7">
    <source>
        <dbReference type="Proteomes" id="UP000271624"/>
    </source>
</evidence>
<dbReference type="EMBL" id="RSCL01000010">
    <property type="protein sequence ID" value="RUT04694.1"/>
    <property type="molecule type" value="Genomic_DNA"/>
</dbReference>
<keyword evidence="7" id="KW-1185">Reference proteome</keyword>
<evidence type="ECO:0000256" key="1">
    <source>
        <dbReference type="ARBA" id="ARBA00004776"/>
    </source>
</evidence>
<protein>
    <recommendedName>
        <fullName evidence="5">Glycosyltransferase 2-like domain-containing protein</fullName>
    </recommendedName>
</protein>
<dbReference type="PANTHER" id="PTHR43179:SF12">
    <property type="entry name" value="GALACTOFURANOSYLTRANSFERASE GLFT2"/>
    <property type="match status" value="1"/>
</dbReference>
<dbReference type="InterPro" id="IPR001173">
    <property type="entry name" value="Glyco_trans_2-like"/>
</dbReference>
<dbReference type="Pfam" id="PF00535">
    <property type="entry name" value="Glycos_transf_2"/>
    <property type="match status" value="1"/>
</dbReference>
<evidence type="ECO:0000256" key="4">
    <source>
        <dbReference type="ARBA" id="ARBA00022679"/>
    </source>
</evidence>
<dbReference type="OrthoDB" id="452659at2"/>
<dbReference type="Proteomes" id="UP000271624">
    <property type="component" value="Unassembled WGS sequence"/>
</dbReference>
<accession>A0A3S1IYZ5</accession>
<dbReference type="InterPro" id="IPR029044">
    <property type="entry name" value="Nucleotide-diphossugar_trans"/>
</dbReference>
<evidence type="ECO:0000313" key="6">
    <source>
        <dbReference type="EMBL" id="RUT04694.1"/>
    </source>
</evidence>
<dbReference type="GO" id="GO:0016757">
    <property type="term" value="F:glycosyltransferase activity"/>
    <property type="evidence" value="ECO:0007669"/>
    <property type="project" value="UniProtKB-KW"/>
</dbReference>
<dbReference type="SUPFAM" id="SSF53448">
    <property type="entry name" value="Nucleotide-diphospho-sugar transferases"/>
    <property type="match status" value="1"/>
</dbReference>
<reference evidence="6" key="2">
    <citation type="journal article" date="2019" name="Genome Biol. Evol.">
        <title>Day and night: Metabolic profiles and evolutionary relationships of six axenic non-marine cyanobacteria.</title>
        <authorList>
            <person name="Will S.E."/>
            <person name="Henke P."/>
            <person name="Boedeker C."/>
            <person name="Huang S."/>
            <person name="Brinkmann H."/>
            <person name="Rohde M."/>
            <person name="Jarek M."/>
            <person name="Friedl T."/>
            <person name="Seufert S."/>
            <person name="Schumacher M."/>
            <person name="Overmann J."/>
            <person name="Neumann-Schaal M."/>
            <person name="Petersen J."/>
        </authorList>
    </citation>
    <scope>NUCLEOTIDE SEQUENCE [LARGE SCALE GENOMIC DNA]</scope>
    <source>
        <strain evidence="6">PCC 7102</strain>
    </source>
</reference>
<proteinExistence type="inferred from homology"/>
<evidence type="ECO:0000259" key="5">
    <source>
        <dbReference type="Pfam" id="PF00535"/>
    </source>
</evidence>